<evidence type="ECO:0000256" key="1">
    <source>
        <dbReference type="SAM" id="Phobius"/>
    </source>
</evidence>
<keyword evidence="1" id="KW-1133">Transmembrane helix</keyword>
<keyword evidence="1" id="KW-0472">Membrane</keyword>
<dbReference type="Proteomes" id="UP000664480">
    <property type="component" value="Unassembled WGS sequence"/>
</dbReference>
<keyword evidence="3" id="KW-1185">Reference proteome</keyword>
<sequence length="104" mass="11231">MEKSDDQYTGGLIFLGTGTALIVTALVIPNKYDYYEGTNNGRLISILAWTGTLAVITSVPLFLSAGQNARLAARLSLQNHSLYQPIPLGQPYPNIPSLSLKIPL</sequence>
<feature type="transmembrane region" description="Helical" evidence="1">
    <location>
        <begin position="44"/>
        <end position="65"/>
    </location>
</feature>
<name>A0ABS3CKT6_9BACT</name>
<organism evidence="2 3">
    <name type="scientific">Algoriphagus pacificus</name>
    <dbReference type="NCBI Taxonomy" id="2811234"/>
    <lineage>
        <taxon>Bacteria</taxon>
        <taxon>Pseudomonadati</taxon>
        <taxon>Bacteroidota</taxon>
        <taxon>Cytophagia</taxon>
        <taxon>Cytophagales</taxon>
        <taxon>Cyclobacteriaceae</taxon>
        <taxon>Algoriphagus</taxon>
    </lineage>
</organism>
<reference evidence="2 3" key="1">
    <citation type="submission" date="2021-03" db="EMBL/GenBank/DDBJ databases">
        <title>novel species isolated from a fishpond in China.</title>
        <authorList>
            <person name="Lu H."/>
            <person name="Cai Z."/>
        </authorList>
    </citation>
    <scope>NUCLEOTIDE SEQUENCE [LARGE SCALE GENOMIC DNA]</scope>
    <source>
        <strain evidence="2 3">YJ13C</strain>
    </source>
</reference>
<dbReference type="RefSeq" id="WP_206588390.1">
    <property type="nucleotide sequence ID" value="NZ_JAFKCU010000007.1"/>
</dbReference>
<evidence type="ECO:0000313" key="3">
    <source>
        <dbReference type="Proteomes" id="UP000664480"/>
    </source>
</evidence>
<dbReference type="EMBL" id="JAFKCU010000007">
    <property type="protein sequence ID" value="MBN7817723.1"/>
    <property type="molecule type" value="Genomic_DNA"/>
</dbReference>
<protein>
    <submittedName>
        <fullName evidence="2">Uncharacterized protein</fullName>
    </submittedName>
</protein>
<gene>
    <name evidence="2" type="ORF">J0A69_19930</name>
</gene>
<proteinExistence type="predicted"/>
<accession>A0ABS3CKT6</accession>
<comment type="caution">
    <text evidence="2">The sequence shown here is derived from an EMBL/GenBank/DDBJ whole genome shotgun (WGS) entry which is preliminary data.</text>
</comment>
<feature type="transmembrane region" description="Helical" evidence="1">
    <location>
        <begin position="12"/>
        <end position="32"/>
    </location>
</feature>
<keyword evidence="1" id="KW-0812">Transmembrane</keyword>
<evidence type="ECO:0000313" key="2">
    <source>
        <dbReference type="EMBL" id="MBN7817723.1"/>
    </source>
</evidence>